<sequence>MGIPISKPDQSISSGSIRGDLSAGKRVTVDLRLARSFSNADFSTGYYLSTDKRIGSKDDILITFKKGKNSNTSVTFTLPKKNLDLGRTYYLGAMVDYDKKIKERDEGNNTKVLGSFRHLRPQKKVVTSLFDQKKDFKLAGKNWSLIEPFSVDVEKSFHKGGSRGIGIGRVDGYVKGKVWADFEAGLDIGFNLGAVAGKSNLATDLEMFVPEKIEAGKQFIIDTSRWKYNPGNNAGFSLDDSNWGLTADLVLKGSAGIEVKAGAGFDPVDIPLLFTTIRTPRIGVDAGIKLQVNPNINFDLLGIGGIGLGGGWALSTSGKSISIEKGSKKFSLNAPQLGSEDSKAKGFTFTAERDADDNLLGANIDLVNLVTSMFPKLKPLNFEKNLINKKLGPVRAKAGVEGKLVSLDFNAGLGYGEEVTLDYDPKDIKLKLTFNGKTQKGTLGDAFTFKAPTNKSAKKLDVAFDYDGKIELDRGLNFNGGLTLGIGTFGAEFKIAGWGPEFSLGPLFETSIGLGTSNISIGKASQKLSFDDKAAIALAYA</sequence>
<accession>A0A450U4A0</accession>
<organism evidence="1">
    <name type="scientific">Candidatus Kentrum sp. FW</name>
    <dbReference type="NCBI Taxonomy" id="2126338"/>
    <lineage>
        <taxon>Bacteria</taxon>
        <taxon>Pseudomonadati</taxon>
        <taxon>Pseudomonadota</taxon>
        <taxon>Gammaproteobacteria</taxon>
        <taxon>Candidatus Kentrum</taxon>
    </lineage>
</organism>
<protein>
    <recommendedName>
        <fullName evidence="2">CARDB protein</fullName>
    </recommendedName>
</protein>
<evidence type="ECO:0008006" key="2">
    <source>
        <dbReference type="Google" id="ProtNLM"/>
    </source>
</evidence>
<dbReference type="AlphaFoldDB" id="A0A450U4A0"/>
<evidence type="ECO:0000313" key="1">
    <source>
        <dbReference type="EMBL" id="VFJ78254.1"/>
    </source>
</evidence>
<dbReference type="InterPro" id="IPR013783">
    <property type="entry name" value="Ig-like_fold"/>
</dbReference>
<gene>
    <name evidence="1" type="ORF">BECKFW1821C_GA0114237_11742</name>
</gene>
<reference evidence="1" key="1">
    <citation type="submission" date="2019-02" db="EMBL/GenBank/DDBJ databases">
        <authorList>
            <person name="Gruber-Vodicka R. H."/>
            <person name="Seah K. B. B."/>
        </authorList>
    </citation>
    <scope>NUCLEOTIDE SEQUENCE</scope>
    <source>
        <strain evidence="1">BECK_BZ131</strain>
    </source>
</reference>
<name>A0A450U4A0_9GAMM</name>
<proteinExistence type="predicted"/>
<dbReference type="Gene3D" id="2.60.40.10">
    <property type="entry name" value="Immunoglobulins"/>
    <property type="match status" value="1"/>
</dbReference>
<dbReference type="EMBL" id="CAADFE010000174">
    <property type="protein sequence ID" value="VFJ78254.1"/>
    <property type="molecule type" value="Genomic_DNA"/>
</dbReference>